<feature type="transmembrane region" description="Helical" evidence="2">
    <location>
        <begin position="631"/>
        <end position="653"/>
    </location>
</feature>
<proteinExistence type="predicted"/>
<dbReference type="EMBL" id="JABBWD010000011">
    <property type="protein sequence ID" value="KAG1779589.1"/>
    <property type="molecule type" value="Genomic_DNA"/>
</dbReference>
<evidence type="ECO:0000256" key="2">
    <source>
        <dbReference type="SAM" id="Phobius"/>
    </source>
</evidence>
<keyword evidence="4" id="KW-1185">Reference proteome</keyword>
<feature type="compositionally biased region" description="Polar residues" evidence="1">
    <location>
        <begin position="78"/>
        <end position="106"/>
    </location>
</feature>
<feature type="compositionally biased region" description="Pro residues" evidence="1">
    <location>
        <begin position="23"/>
        <end position="38"/>
    </location>
</feature>
<keyword evidence="2" id="KW-0472">Membrane</keyword>
<feature type="compositionally biased region" description="Low complexity" evidence="1">
    <location>
        <begin position="39"/>
        <end position="77"/>
    </location>
</feature>
<keyword evidence="2" id="KW-0812">Transmembrane</keyword>
<feature type="region of interest" description="Disordered" evidence="1">
    <location>
        <begin position="915"/>
        <end position="945"/>
    </location>
</feature>
<keyword evidence="2" id="KW-1133">Transmembrane helix</keyword>
<sequence>MSIRGPFARSAPFGGGASVPLPTGTPPAPTGLPSPPTPTSSSNYSSDGTQSTNQQNTQSSTSPSSSPTTSGQPASASISTPFSPTSQSDGTSTNYKGSELSTDTLTSISPSSHSSMSIVGGAPTNGPPSGGGLTNLPPPVSMGGPTSQKSPTFGPPNSGPATSVSSDALSPSPPSKESGPSSGDLPSITLPSSLPSSIFTSPPVAIPTSPPSSILTSPPVAIPTSPPSSPPSIIPTSLPPPPTQKPSAPLTTSQSSTLPGQQTISQASSTTTSPIVDNPTTTSSIPSSSADKPSTTSDTSLSTPLPGTHTSTQQSTSPTTSTTSDTTTPGQQTSSQQSTSPTTSTISDTTPPGQQTSSQQSTSLLTSKSSTYTTTSQTTTDTSTPSTSSSQEGSLPSLLSSLLPSLPTQETIQSSATTSSASTDSKHSSETVATSAAIPTSSLTTDSHADTYTTLQSSQTGSSDSLTPTLLPTTFSGGSPTTAPGAQSSFAPQSPSGSSADTPISTGNAFIVSSAGSPTPPGSLAGNPSSAAQATTVSSNSHSYPTDLPPAKNLEASGTTTLPPSPPSAAPSGDSWSLATTISQSVTVFTITQHPDGTGNVVQTVTSSSPVTIPFWTPVPTSGARSNEAPIIGGVVGGVLALLLLCIAACYVIRRRRRSRTHQQLYDTDLTAPLSPAEATAMRENHPYSPTYNSVVGGQGVSESRGDLHHASGSFGSSAFPRLSIASSPHNFSRSLSGSVLHENFDRESNDGDISSDDESEGTERYFASAQSFYASDDGQSGIGIAIGSQSSTDLHSYHTAATTLFAGAHAVVDNNEECDSPGPSPSAFPIPPVNSFLDSARVIGLPDFVASRASPSRQAVSASSEDAALAPVKIRRLSEQQASWVAAVAAASPIDHDTPTPIAIRSLNALIDDEFNDDSSSQDLQTPTQSRPPATPFSDSSFIDNPFLRETSQEGFSDDSGGCDSHETVSIMYPYPFESRDKGKGKEYLSADLGGDPKNNRLSNDSSGIEFPENPSQCGLAL</sequence>
<reference evidence="3" key="1">
    <citation type="journal article" date="2020" name="New Phytol.">
        <title>Comparative genomics reveals dynamic genome evolution in host specialist ectomycorrhizal fungi.</title>
        <authorList>
            <person name="Lofgren L.A."/>
            <person name="Nguyen N.H."/>
            <person name="Vilgalys R."/>
            <person name="Ruytinx J."/>
            <person name="Liao H.L."/>
            <person name="Branco S."/>
            <person name="Kuo A."/>
            <person name="LaButti K."/>
            <person name="Lipzen A."/>
            <person name="Andreopoulos W."/>
            <person name="Pangilinan J."/>
            <person name="Riley R."/>
            <person name="Hundley H."/>
            <person name="Na H."/>
            <person name="Barry K."/>
            <person name="Grigoriev I.V."/>
            <person name="Stajich J.E."/>
            <person name="Kennedy P.G."/>
        </authorList>
    </citation>
    <scope>NUCLEOTIDE SEQUENCE</scope>
    <source>
        <strain evidence="3">DOB743</strain>
    </source>
</reference>
<feature type="compositionally biased region" description="Low complexity" evidence="1">
    <location>
        <begin position="107"/>
        <end position="117"/>
    </location>
</feature>
<protein>
    <submittedName>
        <fullName evidence="3">Uncharacterized protein</fullName>
    </submittedName>
</protein>
<feature type="compositionally biased region" description="Low complexity" evidence="1">
    <location>
        <begin position="175"/>
        <end position="203"/>
    </location>
</feature>
<dbReference type="Proteomes" id="UP000714275">
    <property type="component" value="Unassembled WGS sequence"/>
</dbReference>
<feature type="compositionally biased region" description="Low complexity" evidence="1">
    <location>
        <begin position="261"/>
        <end position="423"/>
    </location>
</feature>
<evidence type="ECO:0000313" key="3">
    <source>
        <dbReference type="EMBL" id="KAG1779589.1"/>
    </source>
</evidence>
<organism evidence="3 4">
    <name type="scientific">Suillus placidus</name>
    <dbReference type="NCBI Taxonomy" id="48579"/>
    <lineage>
        <taxon>Eukaryota</taxon>
        <taxon>Fungi</taxon>
        <taxon>Dikarya</taxon>
        <taxon>Basidiomycota</taxon>
        <taxon>Agaricomycotina</taxon>
        <taxon>Agaricomycetes</taxon>
        <taxon>Agaricomycetidae</taxon>
        <taxon>Boletales</taxon>
        <taxon>Suillineae</taxon>
        <taxon>Suillaceae</taxon>
        <taxon>Suillus</taxon>
    </lineage>
</organism>
<name>A0A9P6ZZB7_9AGAM</name>
<feature type="compositionally biased region" description="Low complexity" evidence="1">
    <location>
        <begin position="460"/>
        <end position="500"/>
    </location>
</feature>
<accession>A0A9P6ZZB7</accession>
<evidence type="ECO:0000256" key="1">
    <source>
        <dbReference type="SAM" id="MobiDB-lite"/>
    </source>
</evidence>
<feature type="compositionally biased region" description="Pro residues" evidence="1">
    <location>
        <begin position="220"/>
        <end position="244"/>
    </location>
</feature>
<dbReference type="OrthoDB" id="2690473at2759"/>
<feature type="region of interest" description="Disordered" evidence="1">
    <location>
        <begin position="1"/>
        <end position="575"/>
    </location>
</feature>
<feature type="compositionally biased region" description="Polar residues" evidence="1">
    <location>
        <begin position="526"/>
        <end position="544"/>
    </location>
</feature>
<feature type="region of interest" description="Disordered" evidence="1">
    <location>
        <begin position="975"/>
        <end position="1023"/>
    </location>
</feature>
<feature type="compositionally biased region" description="Polar residues" evidence="1">
    <location>
        <begin position="919"/>
        <end position="944"/>
    </location>
</feature>
<feature type="compositionally biased region" description="Polar residues" evidence="1">
    <location>
        <begin position="159"/>
        <end position="169"/>
    </location>
</feature>
<evidence type="ECO:0000313" key="4">
    <source>
        <dbReference type="Proteomes" id="UP000714275"/>
    </source>
</evidence>
<comment type="caution">
    <text evidence="3">The sequence shown here is derived from an EMBL/GenBank/DDBJ whole genome shotgun (WGS) entry which is preliminary data.</text>
</comment>
<gene>
    <name evidence="3" type="ORF">EV702DRAFT_77397</name>
</gene>
<dbReference type="AlphaFoldDB" id="A0A9P6ZZB7"/>
<feature type="compositionally biased region" description="Polar residues" evidence="1">
    <location>
        <begin position="432"/>
        <end position="459"/>
    </location>
</feature>
<feature type="compositionally biased region" description="Basic and acidic residues" evidence="1">
    <location>
        <begin position="979"/>
        <end position="990"/>
    </location>
</feature>